<protein>
    <submittedName>
        <fullName evidence="1">Uncharacterized protein</fullName>
    </submittedName>
</protein>
<proteinExistence type="predicted"/>
<keyword evidence="2" id="KW-1185">Reference proteome</keyword>
<accession>A0A8J3PB87</accession>
<name>A0A8J3PB87_9ACTN</name>
<evidence type="ECO:0000313" key="1">
    <source>
        <dbReference type="EMBL" id="GIG10637.1"/>
    </source>
</evidence>
<dbReference type="EMBL" id="BONI01000095">
    <property type="protein sequence ID" value="GIG10637.1"/>
    <property type="molecule type" value="Genomic_DNA"/>
</dbReference>
<gene>
    <name evidence="1" type="ORF">Cco03nite_73370</name>
</gene>
<evidence type="ECO:0000313" key="2">
    <source>
        <dbReference type="Proteomes" id="UP000630887"/>
    </source>
</evidence>
<sequence>MIAIAAAPVHAAPPPGGGGDPYNPGIRYVEVTSTPGSDSHVVVTAVCPAGTRALGGGGKVLGATNQVFIHRSQPTDSGFVVEASERADLHAGNFPGTWSVQVTAACGPDYPGFVYVNVTSAADSQQTKSAIAECPPRTTKIGMGASIRGGGRAVRFDSLWRAYLSNSGQNPESVKAVASEIPPGTTSVWNVVATVVCAQLPQDVRFAHMLDHVGSLYGSSGSYLDSCEFGGGVHRYYMVAVGGEGQHPDPGELSLQWYLALGDKARAALDVYADDDDHDGDIALMGGFICAYKIIY</sequence>
<dbReference type="AlphaFoldDB" id="A0A8J3PB87"/>
<comment type="caution">
    <text evidence="1">The sequence shown here is derived from an EMBL/GenBank/DDBJ whole genome shotgun (WGS) entry which is preliminary data.</text>
</comment>
<dbReference type="Proteomes" id="UP000630887">
    <property type="component" value="Unassembled WGS sequence"/>
</dbReference>
<reference evidence="1 2" key="1">
    <citation type="submission" date="2021-01" db="EMBL/GenBank/DDBJ databases">
        <title>Whole genome shotgun sequence of Catellatospora coxensis NBRC 107359.</title>
        <authorList>
            <person name="Komaki H."/>
            <person name="Tamura T."/>
        </authorList>
    </citation>
    <scope>NUCLEOTIDE SEQUENCE [LARGE SCALE GENOMIC DNA]</scope>
    <source>
        <strain evidence="1 2">NBRC 107359</strain>
    </source>
</reference>
<organism evidence="1 2">
    <name type="scientific">Catellatospora coxensis</name>
    <dbReference type="NCBI Taxonomy" id="310354"/>
    <lineage>
        <taxon>Bacteria</taxon>
        <taxon>Bacillati</taxon>
        <taxon>Actinomycetota</taxon>
        <taxon>Actinomycetes</taxon>
        <taxon>Micromonosporales</taxon>
        <taxon>Micromonosporaceae</taxon>
        <taxon>Catellatospora</taxon>
    </lineage>
</organism>